<dbReference type="AlphaFoldDB" id="A0A1G9RRL8"/>
<organism evidence="1 2">
    <name type="scientific">Actinomyces ruminicola</name>
    <dbReference type="NCBI Taxonomy" id="332524"/>
    <lineage>
        <taxon>Bacteria</taxon>
        <taxon>Bacillati</taxon>
        <taxon>Actinomycetota</taxon>
        <taxon>Actinomycetes</taxon>
        <taxon>Actinomycetales</taxon>
        <taxon>Actinomycetaceae</taxon>
        <taxon>Actinomyces</taxon>
    </lineage>
</organism>
<reference evidence="1 2" key="1">
    <citation type="submission" date="2016-10" db="EMBL/GenBank/DDBJ databases">
        <authorList>
            <person name="de Groot N.N."/>
        </authorList>
    </citation>
    <scope>NUCLEOTIDE SEQUENCE [LARGE SCALE GENOMIC DNA]</scope>
    <source>
        <strain evidence="1 2">KPR-7B</strain>
    </source>
</reference>
<evidence type="ECO:0000313" key="1">
    <source>
        <dbReference type="EMBL" id="SDM25813.1"/>
    </source>
</evidence>
<protein>
    <submittedName>
        <fullName evidence="1">Uncharacterized protein</fullName>
    </submittedName>
</protein>
<dbReference type="EMBL" id="FNHU01000001">
    <property type="protein sequence ID" value="SDM25813.1"/>
    <property type="molecule type" value="Genomic_DNA"/>
</dbReference>
<evidence type="ECO:0000313" key="2">
    <source>
        <dbReference type="Proteomes" id="UP000199671"/>
    </source>
</evidence>
<proteinExistence type="predicted"/>
<sequence>MATKRLSSPTSLPRRYEALDAVSHTRHGEPDPVARFDYRIDVLGRDVLKPLIIRLQDPIGGGASAVSSAPPAPCRR</sequence>
<name>A0A1G9RRL8_9ACTO</name>
<gene>
    <name evidence="1" type="ORF">SAMN04487766_101113</name>
</gene>
<dbReference type="Proteomes" id="UP000199671">
    <property type="component" value="Unassembled WGS sequence"/>
</dbReference>
<accession>A0A1G9RRL8</accession>